<accession>A0ABS2IJY7</accession>
<proteinExistence type="predicted"/>
<reference evidence="1 2" key="1">
    <citation type="submission" date="2021-02" db="EMBL/GenBank/DDBJ databases">
        <authorList>
            <person name="Lee D.-H."/>
        </authorList>
    </citation>
    <scope>NUCLEOTIDE SEQUENCE [LARGE SCALE GENOMIC DNA]</scope>
    <source>
        <strain evidence="1 2">UL073</strain>
    </source>
</reference>
<dbReference type="PANTHER" id="PTHR35566">
    <property type="entry name" value="BLR3599 PROTEIN"/>
    <property type="match status" value="1"/>
</dbReference>
<dbReference type="RefSeq" id="WP_205350563.1">
    <property type="nucleotide sequence ID" value="NZ_JAFEUP010000007.1"/>
</dbReference>
<dbReference type="NCBIfam" id="TIGR03353">
    <property type="entry name" value="VI_chp_4"/>
    <property type="match status" value="1"/>
</dbReference>
<sequence>MSPRKVVWQEGMLLRPQHFQQHDRYVEHQLCARVHSLLRHAWGFAELQLDRPCLALGKLLVNRASGLLPDGTLFTIGAGDAPLALDIPPHTQDATVYLCLALASAEQVDTRREEQQELRVRYVATDLEVADANAGESNSGMISCAHLDLRLQLGDTPQDAGLVRLPVCRVDSVSADGRVHLDEQYIPSLLDVHAHVGLLALLKEALGLLTQRGDCLAERVRACAAPGTAEMGDFLLLQMINRCEPQLRHCLEQPSLHPEQLYRELLAVFGELATFTGEQRRPQLQIGYRHADLAASFGPLMDGLRLALSMVLEQHAIELPLQTRQYGIQVAPLFDHRLLGSASFVLAASAQGDTSMLRQRLPSQLKIGAVERIRQLVNLHLPGIRLQPLPVAPRQLPYHAGKSYFVLQLSDDDRAQLESSGGFAFHLAGDCPGLELKFWAIRE</sequence>
<dbReference type="Pfam" id="PF05936">
    <property type="entry name" value="T6SS_VasE"/>
    <property type="match status" value="1"/>
</dbReference>
<keyword evidence="2" id="KW-1185">Reference proteome</keyword>
<evidence type="ECO:0000313" key="1">
    <source>
        <dbReference type="EMBL" id="MBM7063372.1"/>
    </source>
</evidence>
<evidence type="ECO:0000313" key="2">
    <source>
        <dbReference type="Proteomes" id="UP000717995"/>
    </source>
</evidence>
<dbReference type="InterPro" id="IPR010263">
    <property type="entry name" value="T6SS_TssK"/>
</dbReference>
<organism evidence="1 2">
    <name type="scientific">Zestomonas insulae</name>
    <dbReference type="NCBI Taxonomy" id="2809017"/>
    <lineage>
        <taxon>Bacteria</taxon>
        <taxon>Pseudomonadati</taxon>
        <taxon>Pseudomonadota</taxon>
        <taxon>Gammaproteobacteria</taxon>
        <taxon>Pseudomonadales</taxon>
        <taxon>Pseudomonadaceae</taxon>
        <taxon>Zestomonas</taxon>
    </lineage>
</organism>
<gene>
    <name evidence="1" type="primary">tssK</name>
    <name evidence="1" type="ORF">JQX08_21850</name>
</gene>
<comment type="caution">
    <text evidence="1">The sequence shown here is derived from an EMBL/GenBank/DDBJ whole genome shotgun (WGS) entry which is preliminary data.</text>
</comment>
<name>A0ABS2IJY7_9GAMM</name>
<protein>
    <submittedName>
        <fullName evidence="1">Type VI secretion system baseplate subunit TssK</fullName>
    </submittedName>
</protein>
<dbReference type="PANTHER" id="PTHR35566:SF1">
    <property type="entry name" value="TYPE VI SECRETION SYSTEM BASEPLATE COMPONENT TSSK1"/>
    <property type="match status" value="1"/>
</dbReference>
<dbReference type="Proteomes" id="UP000717995">
    <property type="component" value="Unassembled WGS sequence"/>
</dbReference>
<dbReference type="EMBL" id="JAFEUP010000007">
    <property type="protein sequence ID" value="MBM7063372.1"/>
    <property type="molecule type" value="Genomic_DNA"/>
</dbReference>